<dbReference type="Gene3D" id="3.40.50.12470">
    <property type="match status" value="1"/>
</dbReference>
<keyword evidence="8" id="KW-0786">Thiamine pyrophosphate</keyword>
<gene>
    <name evidence="13" type="ORF">RSPPHO_01888</name>
</gene>
<protein>
    <recommendedName>
        <fullName evidence="6">2-oxoglutarate dehydrogenase E1 component</fullName>
        <ecNumber evidence="5">1.2.4.2</ecNumber>
    </recommendedName>
    <alternativeName>
        <fullName evidence="10">Alpha-ketoglutarate dehydrogenase</fullName>
    </alternativeName>
</protein>
<dbReference type="STRING" id="1150469.RSPPHO_01888"/>
<dbReference type="CDD" id="cd02016">
    <property type="entry name" value="TPP_E1_OGDC_like"/>
    <property type="match status" value="1"/>
</dbReference>
<dbReference type="GO" id="GO:0004591">
    <property type="term" value="F:oxoglutarate dehydrogenase (succinyl-transferring) activity"/>
    <property type="evidence" value="ECO:0007669"/>
    <property type="project" value="UniProtKB-EC"/>
</dbReference>
<dbReference type="NCBIfam" id="NF008907">
    <property type="entry name" value="PRK12270.1"/>
    <property type="match status" value="1"/>
</dbReference>
<dbReference type="GO" id="GO:0005829">
    <property type="term" value="C:cytosol"/>
    <property type="evidence" value="ECO:0007669"/>
    <property type="project" value="TreeGrafter"/>
</dbReference>
<dbReference type="GO" id="GO:0045252">
    <property type="term" value="C:oxoglutarate dehydrogenase complex"/>
    <property type="evidence" value="ECO:0007669"/>
    <property type="project" value="TreeGrafter"/>
</dbReference>
<feature type="domain" description="Transketolase-like pyrimidine-binding" evidence="12">
    <location>
        <begin position="716"/>
        <end position="909"/>
    </location>
</feature>
<sequence length="1081" mass="120254">MLEESGREGWGGAASPDPSFALVRPKKRGVWGGRASPAFFLSLGSGNRATTMVNWIGKSIKTRCRRGVGAGVRSPLSPRESVPLVRTAAPRADRGADVEPSFLNGANAVYIAEVYSRYLEDPASVDPSWTAFFQDLTSGGQDLTDLIGDLRGPSWRTRGNKVIGAADPDASPAKPAKAPAKEAPREARAATPTVPLEETRQHILDSIRALMMIRTYRVRGHLMAKLDPLNLCPPEEHPELDYRTYGFTEKDLSREIFIDNVLGLEKASLAKIIEVIRETYCGTIGVEFMHIQSPEQKSWIQRRIEGERNHTKFTPEGKRAILERLTEAEGFERFLQVKYTGTKRFGLEGGETLIPALKQVLKRGSQLGMTEINVGMAHRGRLNVLTAIMHKPYRAIFSEFQGNSANPEDVQGSGDVKYHLGTSASREFDGVTVHMSLQANPSHLEAADPVVLGKVRAKQAQIGDTDRTKAVAVLIHGDAAFSGQGIVAECFGLSRLKGYRTGGTIHFVINNQIGFTTSPQYSRSGQYCTDIAKMVQAPILHVNGDDPEAVVHAARIATEFRQEFGVDVVVDMVCYRRQGHNEADEPAFTQPLMYKSIARHETTRTLYARVLVAEGVLTQADADQMVTNFTARLEEEYKAADTYRPNRADWLAGKWEGLEAMNGEEEFRQDPTSVTPETLRAVGKVLSTPPEGFETNPKILRQLKAKAEMVRTGRGFDWGTAEALAFGTLLQEGVPVRLSGQDSGRGTFSHRHAVLHDQATEARFIPLEHLGPDQARFEVIDSPLSEFSVLGFEYGYSLAEPKGLVMWEAQFGDFANGAQVIFDQFISSGESKWLRMSGLVVLLPHGYEGQGPEHSSARPERYLQLCAEDNMQVANVSTPANYFHVLRRQVRRNFRKPLILFTPKSLLRHKRCVSDIEAFTQAGFQRVIGEVDSTIVPEKVRRVVLCTGKVYYDLVQAREDREIDDVAIVRVEQLYPWPKDTLMRCLKAYPGAEVLWCQEEPANMGAWSFVDRRLEYILEELGSTVQRRAIYAGRPSSASPATGLYRKHNAEQAVLVEQALKWPRDTLPQPFRRVTRMSAIA</sequence>
<evidence type="ECO:0000256" key="4">
    <source>
        <dbReference type="ARBA" id="ARBA00011301"/>
    </source>
</evidence>
<comment type="similarity">
    <text evidence="3">Belongs to the alpha-ketoglutarate dehydrogenase family.</text>
</comment>
<dbReference type="InterPro" id="IPR032106">
    <property type="entry name" value="2-oxogl_dehyd_N"/>
</dbReference>
<name>H6SKJ9_PARPM</name>
<dbReference type="SUPFAM" id="SSF52518">
    <property type="entry name" value="Thiamin diphosphate-binding fold (THDP-binding)"/>
    <property type="match status" value="2"/>
</dbReference>
<dbReference type="PANTHER" id="PTHR23152:SF4">
    <property type="entry name" value="2-OXOADIPATE DEHYDROGENASE COMPLEX COMPONENT E1"/>
    <property type="match status" value="1"/>
</dbReference>
<dbReference type="InterPro" id="IPR042179">
    <property type="entry name" value="KGD_C_sf"/>
</dbReference>
<proteinExistence type="inferred from homology"/>
<dbReference type="PATRIC" id="fig|1150469.3.peg.2124"/>
<dbReference type="GO" id="GO:0030976">
    <property type="term" value="F:thiamine pyrophosphate binding"/>
    <property type="evidence" value="ECO:0007669"/>
    <property type="project" value="InterPro"/>
</dbReference>
<dbReference type="Proteomes" id="UP000033220">
    <property type="component" value="Chromosome DSM 122"/>
</dbReference>
<comment type="cofactor">
    <cofactor evidence="1">
        <name>thiamine diphosphate</name>
        <dbReference type="ChEBI" id="CHEBI:58937"/>
    </cofactor>
</comment>
<evidence type="ECO:0000256" key="8">
    <source>
        <dbReference type="ARBA" id="ARBA00023052"/>
    </source>
</evidence>
<dbReference type="HOGENOM" id="CLU_004709_1_0_5"/>
<evidence type="ECO:0000256" key="7">
    <source>
        <dbReference type="ARBA" id="ARBA00023002"/>
    </source>
</evidence>
<dbReference type="Pfam" id="PF00676">
    <property type="entry name" value="E1_dh"/>
    <property type="match status" value="1"/>
</dbReference>
<feature type="compositionally biased region" description="Low complexity" evidence="11">
    <location>
        <begin position="165"/>
        <end position="178"/>
    </location>
</feature>
<dbReference type="SMART" id="SM00861">
    <property type="entry name" value="Transket_pyr"/>
    <property type="match status" value="1"/>
</dbReference>
<dbReference type="KEGG" id="rpm:RSPPHO_01888"/>
<dbReference type="Pfam" id="PF16870">
    <property type="entry name" value="OxoGdeHyase_C"/>
    <property type="match status" value="1"/>
</dbReference>
<evidence type="ECO:0000256" key="10">
    <source>
        <dbReference type="ARBA" id="ARBA00030680"/>
    </source>
</evidence>
<dbReference type="Gene3D" id="3.40.50.11610">
    <property type="entry name" value="Multifunctional 2-oxoglutarate metabolism enzyme, C-terminal domain"/>
    <property type="match status" value="1"/>
</dbReference>
<dbReference type="InterPro" id="IPR029061">
    <property type="entry name" value="THDP-binding"/>
</dbReference>
<dbReference type="InterPro" id="IPR031717">
    <property type="entry name" value="ODO-1/KGD_C"/>
</dbReference>
<dbReference type="Gene3D" id="1.10.287.1150">
    <property type="entry name" value="TPP helical domain"/>
    <property type="match status" value="1"/>
</dbReference>
<dbReference type="PANTHER" id="PTHR23152">
    <property type="entry name" value="2-OXOGLUTARATE DEHYDROGENASE"/>
    <property type="match status" value="1"/>
</dbReference>
<dbReference type="EMBL" id="HE663493">
    <property type="protein sequence ID" value="CCG08514.1"/>
    <property type="molecule type" value="Genomic_DNA"/>
</dbReference>
<evidence type="ECO:0000259" key="12">
    <source>
        <dbReference type="SMART" id="SM00861"/>
    </source>
</evidence>
<evidence type="ECO:0000256" key="3">
    <source>
        <dbReference type="ARBA" id="ARBA00006936"/>
    </source>
</evidence>
<feature type="region of interest" description="Disordered" evidence="11">
    <location>
        <begin position="163"/>
        <end position="192"/>
    </location>
</feature>
<dbReference type="Pfam" id="PF16078">
    <property type="entry name" value="2-oxogl_dehyd_N"/>
    <property type="match status" value="1"/>
</dbReference>
<evidence type="ECO:0000313" key="13">
    <source>
        <dbReference type="EMBL" id="CCG08514.1"/>
    </source>
</evidence>
<dbReference type="PIRSF" id="PIRSF000157">
    <property type="entry name" value="Oxoglu_dh_E1"/>
    <property type="match status" value="1"/>
</dbReference>
<dbReference type="Pfam" id="PF02779">
    <property type="entry name" value="Transket_pyr"/>
    <property type="match status" value="1"/>
</dbReference>
<dbReference type="NCBIfam" id="TIGR00239">
    <property type="entry name" value="2oxo_dh_E1"/>
    <property type="match status" value="1"/>
</dbReference>
<evidence type="ECO:0000256" key="9">
    <source>
        <dbReference type="ARBA" id="ARBA00023152"/>
    </source>
</evidence>
<dbReference type="InterPro" id="IPR011603">
    <property type="entry name" value="2oxoglutarate_DH_E1"/>
</dbReference>
<keyword evidence="9" id="KW-0324">Glycolysis</keyword>
<dbReference type="FunFam" id="3.40.50.12470:FF:000003">
    <property type="entry name" value="2-oxoglutarate dehydrogenase E1 component"/>
    <property type="match status" value="1"/>
</dbReference>
<dbReference type="GO" id="GO:0006096">
    <property type="term" value="P:glycolytic process"/>
    <property type="evidence" value="ECO:0007669"/>
    <property type="project" value="UniProtKB-KW"/>
</dbReference>
<dbReference type="eggNOG" id="COG0567">
    <property type="taxonomic scope" value="Bacteria"/>
</dbReference>
<organism evidence="13 14">
    <name type="scientific">Pararhodospirillum photometricum DSM 122</name>
    <dbReference type="NCBI Taxonomy" id="1150469"/>
    <lineage>
        <taxon>Bacteria</taxon>
        <taxon>Pseudomonadati</taxon>
        <taxon>Pseudomonadota</taxon>
        <taxon>Alphaproteobacteria</taxon>
        <taxon>Rhodospirillales</taxon>
        <taxon>Rhodospirillaceae</taxon>
        <taxon>Pararhodospirillum</taxon>
    </lineage>
</organism>
<feature type="compositionally biased region" description="Basic and acidic residues" evidence="11">
    <location>
        <begin position="179"/>
        <end position="188"/>
    </location>
</feature>
<comment type="function">
    <text evidence="2">E1 component of the 2-oxoglutarate dehydrogenase (OGDH) complex which catalyzes the decarboxylation of 2-oxoglutarate, the first step in the conversion of 2-oxoglutarate to succinyl-CoA and CO(2).</text>
</comment>
<evidence type="ECO:0000256" key="6">
    <source>
        <dbReference type="ARBA" id="ARBA00013321"/>
    </source>
</evidence>
<reference evidence="13 14" key="1">
    <citation type="submission" date="2012-02" db="EMBL/GenBank/DDBJ databases">
        <title>Shotgun genome sequence of Phaeospirillum photometricum DSM 122.</title>
        <authorList>
            <person name="Duquesne K."/>
            <person name="Sturgis J."/>
        </authorList>
    </citation>
    <scope>NUCLEOTIDE SEQUENCE [LARGE SCALE GENOMIC DNA]</scope>
    <source>
        <strain evidence="14">DSM122</strain>
    </source>
</reference>
<dbReference type="AlphaFoldDB" id="H6SKJ9"/>
<evidence type="ECO:0000256" key="1">
    <source>
        <dbReference type="ARBA" id="ARBA00001964"/>
    </source>
</evidence>
<evidence type="ECO:0000313" key="14">
    <source>
        <dbReference type="Proteomes" id="UP000033220"/>
    </source>
</evidence>
<comment type="subunit">
    <text evidence="4">Homodimer. Part of the 2-oxoglutarate dehydrogenase (OGDH) complex composed of E1 (2-oxoglutarate dehydrogenase), E2 (dihydrolipoamide succinyltransferase) and E3 (dihydrolipoamide dehydrogenase); the complex contains multiple copies of the three enzymatic components (E1, E2 and E3).</text>
</comment>
<dbReference type="NCBIfam" id="NF006914">
    <property type="entry name" value="PRK09404.1"/>
    <property type="match status" value="1"/>
</dbReference>
<dbReference type="InterPro" id="IPR001017">
    <property type="entry name" value="DH_E1"/>
</dbReference>
<dbReference type="InterPro" id="IPR005475">
    <property type="entry name" value="Transketolase-like_Pyr-bd"/>
</dbReference>
<dbReference type="EC" id="1.2.4.2" evidence="5"/>
<evidence type="ECO:0000256" key="5">
    <source>
        <dbReference type="ARBA" id="ARBA00012280"/>
    </source>
</evidence>
<keyword evidence="7 13" id="KW-0560">Oxidoreductase</keyword>
<keyword evidence="14" id="KW-1185">Reference proteome</keyword>
<evidence type="ECO:0000256" key="11">
    <source>
        <dbReference type="SAM" id="MobiDB-lite"/>
    </source>
</evidence>
<dbReference type="GO" id="GO:0006099">
    <property type="term" value="P:tricarboxylic acid cycle"/>
    <property type="evidence" value="ECO:0007669"/>
    <property type="project" value="TreeGrafter"/>
</dbReference>
<dbReference type="Gene3D" id="3.40.50.970">
    <property type="match status" value="1"/>
</dbReference>
<accession>H6SKJ9</accession>
<evidence type="ECO:0000256" key="2">
    <source>
        <dbReference type="ARBA" id="ARBA00003906"/>
    </source>
</evidence>